<dbReference type="Gene3D" id="1.10.530.40">
    <property type="match status" value="1"/>
</dbReference>
<keyword evidence="3" id="KW-0326">Glycosidase</keyword>
<dbReference type="GO" id="GO:0009253">
    <property type="term" value="P:peptidoglycan catabolic process"/>
    <property type="evidence" value="ECO:0007669"/>
    <property type="project" value="InterPro"/>
</dbReference>
<keyword evidence="3" id="KW-0378">Hydrolase</keyword>
<comment type="catalytic activity">
    <reaction evidence="3">
        <text>Hydrolysis of (1-&gt;4)-beta-linkages between N-acetylmuramic acid and N-acetyl-D-glucosamine residues in a peptidoglycan and between N-acetyl-D-glucosamine residues in chitodextrins.</text>
        <dbReference type="EC" id="3.2.1.17"/>
    </reaction>
</comment>
<keyword evidence="4" id="KW-0732">Signal</keyword>
<evidence type="ECO:0000313" key="6">
    <source>
        <dbReference type="Proteomes" id="UP000186549"/>
    </source>
</evidence>
<evidence type="ECO:0000256" key="2">
    <source>
        <dbReference type="ARBA" id="ARBA00022638"/>
    </source>
</evidence>
<organism evidence="5 6">
    <name type="scientific">Bacteroides uniformis</name>
    <dbReference type="NCBI Taxonomy" id="820"/>
    <lineage>
        <taxon>Bacteria</taxon>
        <taxon>Pseudomonadati</taxon>
        <taxon>Bacteroidota</taxon>
        <taxon>Bacteroidia</taxon>
        <taxon>Bacteroidales</taxon>
        <taxon>Bacteroidaceae</taxon>
        <taxon>Bacteroides</taxon>
    </lineage>
</organism>
<reference evidence="5 6" key="1">
    <citation type="journal article" date="2016" name="Nat. Biotechnol.">
        <title>Measurement of bacterial replication rates in microbial communities.</title>
        <authorList>
            <person name="Brown C.T."/>
            <person name="Olm M.R."/>
            <person name="Thomas B.C."/>
            <person name="Banfield J.F."/>
        </authorList>
    </citation>
    <scope>NUCLEOTIDE SEQUENCE [LARGE SCALE GENOMIC DNA]</scope>
    <source>
        <strain evidence="5">45_41</strain>
    </source>
</reference>
<dbReference type="Proteomes" id="UP000186549">
    <property type="component" value="Unassembled WGS sequence"/>
</dbReference>
<dbReference type="Pfam" id="PF00959">
    <property type="entry name" value="Phage_lysozyme"/>
    <property type="match status" value="1"/>
</dbReference>
<comment type="similarity">
    <text evidence="3">Belongs to the glycosyl hydrolase 24 family.</text>
</comment>
<evidence type="ECO:0000256" key="3">
    <source>
        <dbReference type="RuleBase" id="RU003788"/>
    </source>
</evidence>
<dbReference type="InterPro" id="IPR023346">
    <property type="entry name" value="Lysozyme-like_dom_sf"/>
</dbReference>
<dbReference type="AlphaFoldDB" id="A0A1Q6HPJ6"/>
<dbReference type="EMBL" id="MNQU01000339">
    <property type="protein sequence ID" value="OKZ28568.1"/>
    <property type="molecule type" value="Genomic_DNA"/>
</dbReference>
<dbReference type="SUPFAM" id="SSF53955">
    <property type="entry name" value="Lysozyme-like"/>
    <property type="match status" value="1"/>
</dbReference>
<proteinExistence type="inferred from homology"/>
<dbReference type="GO" id="GO:0016998">
    <property type="term" value="P:cell wall macromolecule catabolic process"/>
    <property type="evidence" value="ECO:0007669"/>
    <property type="project" value="InterPro"/>
</dbReference>
<gene>
    <name evidence="5" type="ORF">BHV79_18815</name>
</gene>
<sequence>MRKCRMILTLCFLSAVCSLWAQGNRHRETGKGTGLYHLSLHERAFLCTRYFEGWHSEGCYPYIGWGHRLQKGEKYSARTMTKRQADALLRKDLRKFCAMFRQFGRDSVLLGTLAFNVGPAKLLGSKRYPKSTLIKKLEAGDRNIYREYIAFCHYKGKRHAMLLKRRKAEFALLYVP</sequence>
<dbReference type="GO" id="GO:0031640">
    <property type="term" value="P:killing of cells of another organism"/>
    <property type="evidence" value="ECO:0007669"/>
    <property type="project" value="UniProtKB-KW"/>
</dbReference>
<dbReference type="InterPro" id="IPR023347">
    <property type="entry name" value="Lysozyme_dom_sf"/>
</dbReference>
<dbReference type="GO" id="GO:0042742">
    <property type="term" value="P:defense response to bacterium"/>
    <property type="evidence" value="ECO:0007669"/>
    <property type="project" value="UniProtKB-KW"/>
</dbReference>
<comment type="caution">
    <text evidence="5">The sequence shown here is derived from an EMBL/GenBank/DDBJ whole genome shotgun (WGS) entry which is preliminary data.</text>
</comment>
<feature type="signal peptide" evidence="4">
    <location>
        <begin position="1"/>
        <end position="21"/>
    </location>
</feature>
<dbReference type="GO" id="GO:0003796">
    <property type="term" value="F:lysozyme activity"/>
    <property type="evidence" value="ECO:0007669"/>
    <property type="project" value="UniProtKB-EC"/>
</dbReference>
<keyword evidence="1 3" id="KW-0929">Antimicrobial</keyword>
<name>A0A1Q6HPJ6_BACUN</name>
<keyword evidence="2 3" id="KW-0081">Bacteriolytic enzyme</keyword>
<evidence type="ECO:0000313" key="5">
    <source>
        <dbReference type="EMBL" id="OKZ28568.1"/>
    </source>
</evidence>
<feature type="chain" id="PRO_5010290468" description="Lysozyme" evidence="4">
    <location>
        <begin position="22"/>
        <end position="176"/>
    </location>
</feature>
<evidence type="ECO:0000256" key="4">
    <source>
        <dbReference type="SAM" id="SignalP"/>
    </source>
</evidence>
<protein>
    <recommendedName>
        <fullName evidence="3">Lysozyme</fullName>
        <ecNumber evidence="3">3.2.1.17</ecNumber>
    </recommendedName>
</protein>
<dbReference type="InterPro" id="IPR002196">
    <property type="entry name" value="Glyco_hydro_24"/>
</dbReference>
<dbReference type="EC" id="3.2.1.17" evidence="3"/>
<evidence type="ECO:0000256" key="1">
    <source>
        <dbReference type="ARBA" id="ARBA00022529"/>
    </source>
</evidence>
<accession>A0A1Q6HPJ6</accession>